<sequence length="3404" mass="368994">MTISTIDNALRIISNKTAAAALEVNKAFNQFPENLQLSLDYSNNSDTESAETLEQSAGTQQPIENSLLTSNPLAQIDSTETLQPEQIQSETVISPETHLLKDANKVLVDYSRSSDNAKPDKPEQLVQSKQGEAVNVSLFSQPEQYELAAEKVQPTANPLQVDITVNPIKSEQKLDSVALSNGSFTVEQLRNSNPTERSLENKENSPKVDQNLYQTASNPSDDEALTLPENLDVIITNGADLDTKSDDVIKADNQKGYTPNISQPGDSALPIALSNGSFTVEQLRNSNPTERSLENKENSPKVDQNLYQTASNPSDDEALTLPENLDVIITNGADLDTKSDDVIKADNQKGYTPNISQPGDSALPIVTSTNSVTVNQDAIDITTVGKAGGLEPHQLTANTFTDSLLLSEPADLSSSTIIAATDKVPNQNIALTATNPANEQAETISVLGDATKVNPANLSENVAQITTIDNSGNISNQITNQAASDRTTKNDASDISTIGIDVDETVKSNLNGTDIISLTPNSRGGGVTGGDQPISEVQSGTLIKSDNSEESVEKVQGVSTPGALAANLDVTQENLNLSQDLNKQVDTTSSREKSTNLDVGLVTSASPQLVTSADVTQLVATTQEATDKGDAQPDQLNYYWTTTNVDVKQQGSQPSPIRSSPLPTDSSSLSPNPYLAPGFAIDGIDYTTTTDQLGAVEQPDQTYVGSPTIYNQTERVINEDSTALNNREISTYEDNKSVERQKLDTGLGAESFSAENSSNTQSFTDDAVLVRGTVIIPGSDLNAAANTYFGASQTSESTSQSLTTDATIKQSKTADDLTPASNLGSFNTAAGDSTEGLVNTLLTTSQSENYTTSQKLTSDSGISSSSDDQMLTSTDTNSSSTVSTSLATSQIVTDGAGTDYFPNLSPSDQAGVSNVEQVNLSQIVAEVASVSLPNTTPNIGESNSPDYKTTLPGLTKISNQFGQEVYNTTPLFSDLSTSDFLQTRGYAFGGKVLPPISNSGSKPVAPSDTVPAMLTPGEFVVNAKDAQKNLPLLQLLNEGKSVEEVVGAEERTKVSQSKPDTSRVLKPTDSAFSAESVKVPVMLTPGEFVINSEATQENLNLLQNLNKGSDVTNNSEQLTNLEVGKAIAPPQPTVSRETVQQPTTGEKTLQLDSAKTKETVSTSKPQENQPKSVDIATLPVDNAALNSDPNQVQGYASGGLVTPSSGGTGSPPPPPPPTTGGTPSQPGGFDPQQILRLAQFTKQAYAEAEALTRALGVQANTVQKALIAMKALTAAGADYTTQVDFLRKALGITQSQFDTLTAKQEEYAEAQKQVELNSPQRASKVASLAKSTGQTFQEADDLSVDLQLPPEVIEKAVQSVDKLKKSGADVNEQFQLLNDTLGINLSQFEEIDRVQTEAEFRRIQSAEAIKRAKEAALAIAKEEQELTRRPAQTLKLAQATKQPFQEAERFSQSVGLNPATILEALNAIKQLQQAGASLIEQQSFLNTTLGITDTQFQELIATQGSYTEDQRALAEQTASDAQAIAQQQQAEKERINAAKAAQQKNSATISLASSTGLTFDEAAQKSQSIGLDPAAIQQGLAVIDQLNAVNADAATQYQVLSSSIDLTEDQFAELQQLQQELASQSSGDGGGFLGSLRDSAKGVFDGVSKIGFAFQGVQAIVATFRAQLSGAYDKLVQQNVTLQEQLLGTQASLAATNKVIANGLEIKDPTKAIQALEKPLADAIARLRESSLDLVGVTSADLIPIFQFIAQESANIGASLSDSSDLTVSFAAAMGTLKIPLFQAQQEILSILQGQISMDSQLAKNIGLNNEMVNKWKAQGVLVERLNERLAAFASGNKLAAQTIDGIGSNIQEILDEVTRLAGEPLLDPIVKQLGLLYDFLKDNKEELAAVISDAINFFLTVGDSLALVIEGLKPVFESLASIGLDTFSAAGQLAASVINSLIAVLVAMTPVLASLLGIILPVIEALAEFAATDVGQILLQVVLSVTLLSNSLVVLKVTLVAANVVLTLFTTALAASGGGLVGFLVALTKVYPGLVLFTAMVAKAGGGIVGFTAALGASLLPIVVAAAPFVGLAIAVGSVLALISAGMAEDKQRAINEYGKQFNTVADNALKTSQALKNLNDTEKITGKLTEEETKKRDQLRKVAGNQVELIKAQVAELKKFNQANPNDQTKVQISLAERYIKMLENQSGATKTAARDVEDLGNTYEQMGNLARDAQAKLNYDGLSKAQAATTADYQKAADDLLKITTKAYELGQLSATNSAEIGKRSSEITITRLEQIRDDTKLTYETQLAAQQEITKVRQIEVDKQVAGVEIQQSKIQSLISGEVVSQQEGQRRISLEKEKQLNIQTEALRKQLTEEIELRRRLVEGNSQETKESITRIQSEIATIEAKGTDDKLSEQDRANKLRLQSELNYLQEVAKQKSLVENVDKELIDNEKKRAEITKKIRDDEAAGKKANPDDVSEARRLRAVTDQLNAKKESAQASLKEETKSQTDIKNNISKNEAAIASEQKARLDASRQERLKDYDEQLQETDSLYSRYLITQEEFNLKSRDLAVAKAKDELNQLSELAKTTTDKEGLEVIGAKQSVLFKEIEDIEEKYLADRAKNKQTFLDVELKQLEANYAEGNVSTAEYNDQSFELARERTTNEIAEINRIRAYTRSDDAVRLAELDAREAEVRSRFQASQEKLRQEQVSQLELAQKESLQVVKESEIERLTTISQLESDLAIKREEADVLKGEAARETAEAEIELEKEKLDQLEALQPLDNEQMERERLLNLAGLRLSIAQRTKSLIDDEVQQRERLYNVIADRLSKEQKQLQNIATEKQQAIQKETQLQSFLKTSLDQQNQLLNARKDLVSSTQNFLTGQLSILSQTTKNSREQKAIAEAEAQIRLNSVQSQFETERLLLDLKIQQRDLALEQQKIQLESQAIAAQAEGKQAEIELRKLEARRKQGLRVSDDEFEIARLNIEGNQIKQSGIAQQQVGLERQGQINQVLDQQELLKLNREEVLASDKARLDLANNRVRRSDRRRDIRELREDIGERLDVENLSGEGISRKKIVALGRNFDPGRLQLPRLLDGNGTNQQDTGRRQEVNRSLSSFDLQENKPLEATRVVEVVVEKLNVVSDKSLESSNRLEEASDNIKQVIESSSSLSSEQPKIKSQLVSEEDPLGITQALGKFGDRVKNSIESIDLGDGRGDIAEISRERESRFITSSAYTEGDEKFRDRLQAMVNSGGYSGESLQELQATLDEVNKNIQGGMQGSSKVKPRLKPVITNTSDRTIVDTSDRGNSDIPPSQSSRPRKRGINQLQPDSTDPTVTRRNKPREIFNPDKIQPVPKDKVPTIITPSQRGDRITTRNPDGSATPATITQTYNVYFSKDDAASGKAAENFTQQVRKELKETLLMVGRK</sequence>
<feature type="compositionally biased region" description="Polar residues" evidence="2">
    <location>
        <begin position="207"/>
        <end position="219"/>
    </location>
</feature>
<evidence type="ECO:0000256" key="3">
    <source>
        <dbReference type="SAM" id="Phobius"/>
    </source>
</evidence>
<feature type="compositionally biased region" description="Low complexity" evidence="2">
    <location>
        <begin position="659"/>
        <end position="673"/>
    </location>
</feature>
<keyword evidence="1" id="KW-0175">Coiled coil</keyword>
<feature type="region of interest" description="Disordered" evidence="2">
    <location>
        <begin position="3271"/>
        <end position="3362"/>
    </location>
</feature>
<feature type="compositionally biased region" description="Low complexity" evidence="2">
    <location>
        <begin position="1219"/>
        <end position="1228"/>
    </location>
</feature>
<feature type="coiled-coil region" evidence="1">
    <location>
        <begin position="2717"/>
        <end position="2760"/>
    </location>
</feature>
<keyword evidence="3" id="KW-0812">Transmembrane</keyword>
<keyword evidence="3" id="KW-1133">Transmembrane helix</keyword>
<feature type="transmembrane region" description="Helical" evidence="3">
    <location>
        <begin position="1976"/>
        <end position="1996"/>
    </location>
</feature>
<feature type="transmembrane region" description="Helical" evidence="3">
    <location>
        <begin position="1942"/>
        <end position="1964"/>
    </location>
</feature>
<feature type="compositionally biased region" description="Basic and acidic residues" evidence="2">
    <location>
        <begin position="197"/>
        <end position="206"/>
    </location>
</feature>
<feature type="region of interest" description="Disordered" evidence="2">
    <location>
        <begin position="3070"/>
        <end position="3089"/>
    </location>
</feature>
<dbReference type="Proteomes" id="UP000225722">
    <property type="component" value="Segment"/>
</dbReference>
<feature type="region of interest" description="Disordered" evidence="2">
    <location>
        <begin position="1123"/>
        <end position="1231"/>
    </location>
</feature>
<accession>A0A1L2BX61</accession>
<keyword evidence="5" id="KW-1185">Reference proteome</keyword>
<feature type="transmembrane region" description="Helical" evidence="3">
    <location>
        <begin position="2035"/>
        <end position="2057"/>
    </location>
</feature>
<organism evidence="4 5">
    <name type="scientific">Nodularia phage vB_NpeS-2AV2</name>
    <dbReference type="NCBI Taxonomy" id="1777122"/>
    <lineage>
        <taxon>Viruses</taxon>
        <taxon>Duplodnaviria</taxon>
        <taxon>Heunggongvirae</taxon>
        <taxon>Uroviricota</taxon>
        <taxon>Caudoviricetes</taxon>
        <taxon>Ravarandavirus</taxon>
        <taxon>Ravarandavirus rv2AV2</taxon>
    </lineage>
</organism>
<feature type="compositionally biased region" description="Low complexity" evidence="2">
    <location>
        <begin position="858"/>
        <end position="884"/>
    </location>
</feature>
<feature type="coiled-coil region" evidence="1">
    <location>
        <begin position="1518"/>
        <end position="1545"/>
    </location>
</feature>
<proteinExistence type="predicted"/>
<feature type="transmembrane region" description="Helical" evidence="3">
    <location>
        <begin position="2063"/>
        <end position="2084"/>
    </location>
</feature>
<evidence type="ECO:0000256" key="2">
    <source>
        <dbReference type="SAM" id="MobiDB-lite"/>
    </source>
</evidence>
<feature type="compositionally biased region" description="Polar residues" evidence="2">
    <location>
        <begin position="819"/>
        <end position="829"/>
    </location>
</feature>
<feature type="region of interest" description="Disordered" evidence="2">
    <location>
        <begin position="792"/>
        <end position="829"/>
    </location>
</feature>
<feature type="transmembrane region" description="Helical" evidence="3">
    <location>
        <begin position="2002"/>
        <end position="2028"/>
    </location>
</feature>
<feature type="compositionally biased region" description="Basic and acidic residues" evidence="2">
    <location>
        <begin position="2475"/>
        <end position="2493"/>
    </location>
</feature>
<evidence type="ECO:0000313" key="5">
    <source>
        <dbReference type="Proteomes" id="UP000225722"/>
    </source>
</evidence>
<dbReference type="EMBL" id="KU230356">
    <property type="protein sequence ID" value="ALY07628.1"/>
    <property type="molecule type" value="Genomic_DNA"/>
</dbReference>
<feature type="region of interest" description="Disordered" evidence="2">
    <location>
        <begin position="40"/>
        <end position="63"/>
    </location>
</feature>
<feature type="region of interest" description="Disordered" evidence="2">
    <location>
        <begin position="849"/>
        <end position="884"/>
    </location>
</feature>
<feature type="compositionally biased region" description="Polar residues" evidence="2">
    <location>
        <begin position="648"/>
        <end position="658"/>
    </location>
</feature>
<feature type="compositionally biased region" description="Polar residues" evidence="2">
    <location>
        <begin position="3303"/>
        <end position="3315"/>
    </location>
</feature>
<feature type="compositionally biased region" description="Polar residues" evidence="2">
    <location>
        <begin position="3352"/>
        <end position="3362"/>
    </location>
</feature>
<feature type="compositionally biased region" description="Low complexity" evidence="2">
    <location>
        <begin position="792"/>
        <end position="804"/>
    </location>
</feature>
<feature type="region of interest" description="Disordered" evidence="2">
    <location>
        <begin position="648"/>
        <end position="673"/>
    </location>
</feature>
<feature type="compositionally biased region" description="Polar residues" evidence="2">
    <location>
        <begin position="1184"/>
        <end position="1194"/>
    </location>
</feature>
<feature type="compositionally biased region" description="Basic and acidic residues" evidence="2">
    <location>
        <begin position="3277"/>
        <end position="3286"/>
    </location>
</feature>
<evidence type="ECO:0000256" key="1">
    <source>
        <dbReference type="SAM" id="Coils"/>
    </source>
</evidence>
<name>A0A1L2BX61_9CAUD</name>
<feature type="region of interest" description="Disordered" evidence="2">
    <location>
        <begin position="189"/>
        <end position="225"/>
    </location>
</feature>
<evidence type="ECO:0000313" key="4">
    <source>
        <dbReference type="EMBL" id="ALY07628.1"/>
    </source>
</evidence>
<protein>
    <submittedName>
        <fullName evidence="4">Tape measure protein</fullName>
    </submittedName>
</protein>
<feature type="region of interest" description="Disordered" evidence="2">
    <location>
        <begin position="2475"/>
        <end position="2499"/>
    </location>
</feature>
<reference evidence="5" key="1">
    <citation type="submission" date="2015-12" db="EMBL/GenBank/DDBJ databases">
        <authorList>
            <person name="Sencilo A."/>
            <person name="Bamford D.H."/>
            <person name="Roine E."/>
        </authorList>
    </citation>
    <scope>NUCLEOTIDE SEQUENCE [LARGE SCALE GENOMIC DNA]</scope>
</reference>
<keyword evidence="3" id="KW-0472">Membrane</keyword>
<gene>
    <name evidence="4" type="ORF">2AV2_176</name>
</gene>
<feature type="compositionally biased region" description="Polar residues" evidence="2">
    <location>
        <begin position="1133"/>
        <end position="1171"/>
    </location>
</feature>